<gene>
    <name evidence="2" type="ORF">PGLA2088_LOCUS705</name>
</gene>
<comment type="caution">
    <text evidence="2">The sequence shown here is derived from an EMBL/GenBank/DDBJ whole genome shotgun (WGS) entry which is preliminary data.</text>
</comment>
<accession>A0A813GMA6</accession>
<dbReference type="Gene3D" id="3.50.4.10">
    <property type="entry name" value="Hepatocyte Growth Factor"/>
    <property type="match status" value="1"/>
</dbReference>
<evidence type="ECO:0000256" key="1">
    <source>
        <dbReference type="SAM" id="Phobius"/>
    </source>
</evidence>
<dbReference type="AlphaFoldDB" id="A0A813GMA6"/>
<evidence type="ECO:0000313" key="3">
    <source>
        <dbReference type="Proteomes" id="UP000626109"/>
    </source>
</evidence>
<keyword evidence="1" id="KW-0812">Transmembrane</keyword>
<keyword evidence="1" id="KW-1133">Transmembrane helix</keyword>
<name>A0A813GMA6_POLGL</name>
<feature type="transmembrane region" description="Helical" evidence="1">
    <location>
        <begin position="101"/>
        <end position="127"/>
    </location>
</feature>
<dbReference type="EMBL" id="CAJNNW010000503">
    <property type="protein sequence ID" value="CAE8628232.1"/>
    <property type="molecule type" value="Genomic_DNA"/>
</dbReference>
<dbReference type="Proteomes" id="UP000626109">
    <property type="component" value="Unassembled WGS sequence"/>
</dbReference>
<evidence type="ECO:0000313" key="2">
    <source>
        <dbReference type="EMBL" id="CAE8628232.1"/>
    </source>
</evidence>
<protein>
    <submittedName>
        <fullName evidence="2">Uncharacterized protein</fullName>
    </submittedName>
</protein>
<organism evidence="2 3">
    <name type="scientific">Polarella glacialis</name>
    <name type="common">Dinoflagellate</name>
    <dbReference type="NCBI Taxonomy" id="89957"/>
    <lineage>
        <taxon>Eukaryota</taxon>
        <taxon>Sar</taxon>
        <taxon>Alveolata</taxon>
        <taxon>Dinophyceae</taxon>
        <taxon>Suessiales</taxon>
        <taxon>Suessiaceae</taxon>
        <taxon>Polarella</taxon>
    </lineage>
</organism>
<proteinExistence type="predicted"/>
<sequence>MVFCEYFTWYKDSGGCWLLGNIAELRPNPEAVAGPKRCEVSTPAPAADVISAAPTLQPAGPVVMDAGEGSRTGSTGSMTGGSPGCALRVCRARETRNMFCWFSWFLFSSFIYLCLSFFVCLLCFLAFPKFMLYQNSASLSLCDFVGYVVQHLDTHCICSSKTLKRPTLK</sequence>
<keyword evidence="1" id="KW-0472">Membrane</keyword>
<reference evidence="2" key="1">
    <citation type="submission" date="2021-02" db="EMBL/GenBank/DDBJ databases">
        <authorList>
            <person name="Dougan E. K."/>
            <person name="Rhodes N."/>
            <person name="Thang M."/>
            <person name="Chan C."/>
        </authorList>
    </citation>
    <scope>NUCLEOTIDE SEQUENCE</scope>
</reference>